<evidence type="ECO:0000256" key="1">
    <source>
        <dbReference type="ARBA" id="ARBA00004236"/>
    </source>
</evidence>
<comment type="subcellular location">
    <subcellularLocation>
        <location evidence="1">Cell membrane</location>
    </subcellularLocation>
</comment>
<dbReference type="Pfam" id="PF04347">
    <property type="entry name" value="FliO"/>
    <property type="match status" value="1"/>
</dbReference>
<keyword evidence="9" id="KW-0966">Cell projection</keyword>
<evidence type="ECO:0000256" key="5">
    <source>
        <dbReference type="ARBA" id="ARBA00023136"/>
    </source>
</evidence>
<sequence>MLHRNYFILMLVALITFSPQAMIKIFAEDAIDESEYGNLNKEQSEKSKDGNPISNVQDEELEPKAENDSLSVTAFDFIKMFIALAFVLMLIYVLLKFVTKRNQLFQQGKSIVNLGGTSLGQNKSIQLIKVGNRVLVVGVGESISLLKEIESEQERKKFIEEFEWKQEQVMVSKNFLHTLTMFVNQSKKLNRVTKDTQSSFSTTFKDQLEKVKKERTKQFEEVKRKGLNKNE</sequence>
<dbReference type="InterPro" id="IPR022781">
    <property type="entry name" value="Flagellar_biosynth_FliO"/>
</dbReference>
<keyword evidence="10" id="KW-1185">Reference proteome</keyword>
<evidence type="ECO:0000256" key="7">
    <source>
        <dbReference type="SAM" id="Phobius"/>
    </source>
</evidence>
<evidence type="ECO:0000256" key="6">
    <source>
        <dbReference type="SAM" id="MobiDB-lite"/>
    </source>
</evidence>
<accession>A0ABS7UPG2</accession>
<keyword evidence="9" id="KW-0969">Cilium</keyword>
<reference evidence="9" key="1">
    <citation type="submission" date="2024-05" db="EMBL/GenBank/DDBJ databases">
        <title>Metabacillus sp. nov., isolated from the rhizosphere soil of tomato plants.</title>
        <authorList>
            <person name="Ma R."/>
        </authorList>
    </citation>
    <scope>NUCLEOTIDE SEQUENCE</scope>
    <source>
        <strain evidence="9">DBTR6</strain>
    </source>
</reference>
<feature type="region of interest" description="Disordered" evidence="6">
    <location>
        <begin position="37"/>
        <end position="62"/>
    </location>
</feature>
<evidence type="ECO:0000313" key="10">
    <source>
        <dbReference type="Proteomes" id="UP001165287"/>
    </source>
</evidence>
<feature type="signal peptide" evidence="8">
    <location>
        <begin position="1"/>
        <end position="23"/>
    </location>
</feature>
<keyword evidence="3 7" id="KW-0812">Transmembrane</keyword>
<keyword evidence="9" id="KW-0282">Flagellum</keyword>
<gene>
    <name evidence="9" type="ORF">K9V48_06400</name>
</gene>
<proteinExistence type="predicted"/>
<dbReference type="EMBL" id="JAIQUM010000009">
    <property type="protein sequence ID" value="MBZ5749883.1"/>
    <property type="molecule type" value="Genomic_DNA"/>
</dbReference>
<evidence type="ECO:0000256" key="3">
    <source>
        <dbReference type="ARBA" id="ARBA00022692"/>
    </source>
</evidence>
<dbReference type="Proteomes" id="UP001165287">
    <property type="component" value="Unassembled WGS sequence"/>
</dbReference>
<comment type="caution">
    <text evidence="9">The sequence shown here is derived from an EMBL/GenBank/DDBJ whole genome shotgun (WGS) entry which is preliminary data.</text>
</comment>
<keyword evidence="4 7" id="KW-1133">Transmembrane helix</keyword>
<evidence type="ECO:0000256" key="8">
    <source>
        <dbReference type="SAM" id="SignalP"/>
    </source>
</evidence>
<evidence type="ECO:0000256" key="2">
    <source>
        <dbReference type="ARBA" id="ARBA00022475"/>
    </source>
</evidence>
<feature type="chain" id="PRO_5047370116" evidence="8">
    <location>
        <begin position="24"/>
        <end position="231"/>
    </location>
</feature>
<keyword evidence="2" id="KW-1003">Cell membrane</keyword>
<evidence type="ECO:0000256" key="4">
    <source>
        <dbReference type="ARBA" id="ARBA00022989"/>
    </source>
</evidence>
<organism evidence="9 10">
    <name type="scientific">Metabacillus rhizolycopersici</name>
    <dbReference type="NCBI Taxonomy" id="2875709"/>
    <lineage>
        <taxon>Bacteria</taxon>
        <taxon>Bacillati</taxon>
        <taxon>Bacillota</taxon>
        <taxon>Bacilli</taxon>
        <taxon>Bacillales</taxon>
        <taxon>Bacillaceae</taxon>
        <taxon>Metabacillus</taxon>
    </lineage>
</organism>
<evidence type="ECO:0000313" key="9">
    <source>
        <dbReference type="EMBL" id="MBZ5749883.1"/>
    </source>
</evidence>
<protein>
    <submittedName>
        <fullName evidence="9">Flagellar biosynthetic protein FliO</fullName>
    </submittedName>
</protein>
<dbReference type="RefSeq" id="WP_224137882.1">
    <property type="nucleotide sequence ID" value="NZ_JAIQUM010000009.1"/>
</dbReference>
<keyword evidence="5 7" id="KW-0472">Membrane</keyword>
<name>A0ABS7UPG2_9BACI</name>
<keyword evidence="8" id="KW-0732">Signal</keyword>
<feature type="transmembrane region" description="Helical" evidence="7">
    <location>
        <begin position="77"/>
        <end position="95"/>
    </location>
</feature>